<feature type="transmembrane region" description="Helical" evidence="1">
    <location>
        <begin position="153"/>
        <end position="174"/>
    </location>
</feature>
<evidence type="ECO:0000259" key="2">
    <source>
        <dbReference type="Pfam" id="PF01757"/>
    </source>
</evidence>
<keyword evidence="4" id="KW-1185">Reference proteome</keyword>
<evidence type="ECO:0000313" key="4">
    <source>
        <dbReference type="Proteomes" id="UP000807504"/>
    </source>
</evidence>
<evidence type="ECO:0000313" key="3">
    <source>
        <dbReference type="EMBL" id="KAF8764591.1"/>
    </source>
</evidence>
<dbReference type="InterPro" id="IPR002656">
    <property type="entry name" value="Acyl_transf_3_dom"/>
</dbReference>
<dbReference type="AlphaFoldDB" id="A0A8T0E3X5"/>
<accession>A0A8T0E3X5</accession>
<reference evidence="3" key="2">
    <citation type="submission" date="2020-06" db="EMBL/GenBank/DDBJ databases">
        <authorList>
            <person name="Sheffer M."/>
        </authorList>
    </citation>
    <scope>NUCLEOTIDE SEQUENCE</scope>
</reference>
<protein>
    <submittedName>
        <fullName evidence="3">Nose resistant to fluoxetine protein 6 like protein</fullName>
    </submittedName>
</protein>
<dbReference type="PANTHER" id="PTHR11161">
    <property type="entry name" value="O-ACYLTRANSFERASE"/>
    <property type="match status" value="1"/>
</dbReference>
<feature type="transmembrane region" description="Helical" evidence="1">
    <location>
        <begin position="442"/>
        <end position="462"/>
    </location>
</feature>
<keyword evidence="1" id="KW-0472">Membrane</keyword>
<keyword evidence="1" id="KW-0812">Transmembrane</keyword>
<organism evidence="3 4">
    <name type="scientific">Argiope bruennichi</name>
    <name type="common">Wasp spider</name>
    <name type="synonym">Aranea bruennichi</name>
    <dbReference type="NCBI Taxonomy" id="94029"/>
    <lineage>
        <taxon>Eukaryota</taxon>
        <taxon>Metazoa</taxon>
        <taxon>Ecdysozoa</taxon>
        <taxon>Arthropoda</taxon>
        <taxon>Chelicerata</taxon>
        <taxon>Arachnida</taxon>
        <taxon>Araneae</taxon>
        <taxon>Araneomorphae</taxon>
        <taxon>Entelegynae</taxon>
        <taxon>Araneoidea</taxon>
        <taxon>Araneidae</taxon>
        <taxon>Argiope</taxon>
    </lineage>
</organism>
<feature type="transmembrane region" description="Helical" evidence="1">
    <location>
        <begin position="341"/>
        <end position="358"/>
    </location>
</feature>
<feature type="transmembrane region" description="Helical" evidence="1">
    <location>
        <begin position="298"/>
        <end position="317"/>
    </location>
</feature>
<feature type="transmembrane region" description="Helical" evidence="1">
    <location>
        <begin position="482"/>
        <end position="505"/>
    </location>
</feature>
<gene>
    <name evidence="3" type="ORF">HNY73_022653</name>
</gene>
<feature type="transmembrane region" description="Helical" evidence="1">
    <location>
        <begin position="402"/>
        <end position="422"/>
    </location>
</feature>
<dbReference type="Pfam" id="PF01757">
    <property type="entry name" value="Acyl_transf_3"/>
    <property type="match status" value="1"/>
</dbReference>
<dbReference type="PANTHER" id="PTHR11161:SF0">
    <property type="entry name" value="O-ACYLTRANSFERASE LIKE PROTEIN"/>
    <property type="match status" value="1"/>
</dbReference>
<feature type="transmembrane region" description="Helical" evidence="1">
    <location>
        <begin position="195"/>
        <end position="216"/>
    </location>
</feature>
<feature type="domain" description="Acyltransferase 3" evidence="2">
    <location>
        <begin position="148"/>
        <end position="501"/>
    </location>
</feature>
<name>A0A8T0E3X5_ARGBR</name>
<sequence length="524" mass="61431">MDYKETSCKATAWQANLPSLMNNLAEKWQEAANTSIIPCQQEPKKLTTEALCFLCVILVFVLLCLIGSSIRAYESFRKVFTKKQILQNLKEQRKETNGVAQVTAKKKEDEHLTISDWKGKCRKFFDCFSIQTNARQILSTDTDQEHMDYIDGIRVLIFLCIFITHFFMFTARALRNIDYNFQIILEMPIIQFYEHTALALDTFVLVSGFLTAYSFSNYFEKNNGKIPWFLFYTRRFVRITPVYMAVLGFYTTLFTYINSSPVWPTYDTNPVCRKNWIWNLLYINNFIAHHNQCMSMTWFLGCVMQLYVISPLFMIPLNRWPRIGYILSVGWQMVDEMHQKTYVKLTPYIIGILLGYYLHRRKLSEKNSLLTLTFGWIIYAIQIWFCLFALENREESVWESAVYNGLKGLVFSCSFSWIVFVCATKQGGFINKLLSYPMLKPIARLSFCAFLIETIVLEVYFLSDDTFMEEIDMSKGLLFNLGWIPILAHLLMWTLVSAFVVSLLFEYPSIRLLHTYFLDKEKTS</sequence>
<comment type="caution">
    <text evidence="3">The sequence shown here is derived from an EMBL/GenBank/DDBJ whole genome shotgun (WGS) entry which is preliminary data.</text>
</comment>
<dbReference type="GO" id="GO:0016747">
    <property type="term" value="F:acyltransferase activity, transferring groups other than amino-acyl groups"/>
    <property type="evidence" value="ECO:0007669"/>
    <property type="project" value="InterPro"/>
</dbReference>
<dbReference type="EMBL" id="JABXBU010002231">
    <property type="protein sequence ID" value="KAF8764591.1"/>
    <property type="molecule type" value="Genomic_DNA"/>
</dbReference>
<feature type="transmembrane region" description="Helical" evidence="1">
    <location>
        <begin position="370"/>
        <end position="390"/>
    </location>
</feature>
<evidence type="ECO:0000256" key="1">
    <source>
        <dbReference type="SAM" id="Phobius"/>
    </source>
</evidence>
<proteinExistence type="predicted"/>
<keyword evidence="1" id="KW-1133">Transmembrane helix</keyword>
<dbReference type="Proteomes" id="UP000807504">
    <property type="component" value="Unassembled WGS sequence"/>
</dbReference>
<feature type="transmembrane region" description="Helical" evidence="1">
    <location>
        <begin position="50"/>
        <end position="70"/>
    </location>
</feature>
<feature type="transmembrane region" description="Helical" evidence="1">
    <location>
        <begin position="236"/>
        <end position="257"/>
    </location>
</feature>
<dbReference type="InterPro" id="IPR052728">
    <property type="entry name" value="O2_lipid_transport_reg"/>
</dbReference>
<reference evidence="3" key="1">
    <citation type="journal article" date="2020" name="bioRxiv">
        <title>Chromosome-level reference genome of the European wasp spider Argiope bruennichi: a resource for studies on range expansion and evolutionary adaptation.</title>
        <authorList>
            <person name="Sheffer M.M."/>
            <person name="Hoppe A."/>
            <person name="Krehenwinkel H."/>
            <person name="Uhl G."/>
            <person name="Kuss A.W."/>
            <person name="Jensen L."/>
            <person name="Jensen C."/>
            <person name="Gillespie R.G."/>
            <person name="Hoff K.J."/>
            <person name="Prost S."/>
        </authorList>
    </citation>
    <scope>NUCLEOTIDE SEQUENCE</scope>
</reference>